<dbReference type="GO" id="GO:0003700">
    <property type="term" value="F:DNA-binding transcription factor activity"/>
    <property type="evidence" value="ECO:0007669"/>
    <property type="project" value="InterPro"/>
</dbReference>
<dbReference type="OrthoDB" id="8906692at2"/>
<evidence type="ECO:0000313" key="5">
    <source>
        <dbReference type="EMBL" id="SFD02759.1"/>
    </source>
</evidence>
<dbReference type="SUPFAM" id="SSF46785">
    <property type="entry name" value="Winged helix' DNA-binding domain"/>
    <property type="match status" value="1"/>
</dbReference>
<dbReference type="EMBL" id="FOLX01000001">
    <property type="protein sequence ID" value="SFD02759.1"/>
    <property type="molecule type" value="Genomic_DNA"/>
</dbReference>
<dbReference type="GO" id="GO:0003677">
    <property type="term" value="F:DNA binding"/>
    <property type="evidence" value="ECO:0007669"/>
    <property type="project" value="UniProtKB-KW"/>
</dbReference>
<accession>A0A1I1NYU6</accession>
<sequence>MSLLVLEDFFPFHTRIFYRQVSSAVTRVYETRYGLKPYEWRTMVILGPDGEFTANEIVTKSSMDKVSVSRAITALKARKWILSKANKADGRSRLLRLSSAGKAVYDDLAPLMLEVERKLLSVYSEEEVAELRRLMAKLANQDSAKFIV</sequence>
<organism evidence="5 6">
    <name type="scientific">Pseudooceanicola nitratireducens</name>
    <dbReference type="NCBI Taxonomy" id="517719"/>
    <lineage>
        <taxon>Bacteria</taxon>
        <taxon>Pseudomonadati</taxon>
        <taxon>Pseudomonadota</taxon>
        <taxon>Alphaproteobacteria</taxon>
        <taxon>Rhodobacterales</taxon>
        <taxon>Paracoccaceae</taxon>
        <taxon>Pseudooceanicola</taxon>
    </lineage>
</organism>
<reference evidence="5 6" key="1">
    <citation type="submission" date="2016-10" db="EMBL/GenBank/DDBJ databases">
        <authorList>
            <person name="de Groot N.N."/>
        </authorList>
    </citation>
    <scope>NUCLEOTIDE SEQUENCE [LARGE SCALE GENOMIC DNA]</scope>
    <source>
        <strain evidence="5 6">DSM 29619</strain>
    </source>
</reference>
<keyword evidence="6" id="KW-1185">Reference proteome</keyword>
<keyword evidence="3" id="KW-0804">Transcription</keyword>
<evidence type="ECO:0000256" key="1">
    <source>
        <dbReference type="ARBA" id="ARBA00023015"/>
    </source>
</evidence>
<dbReference type="Gene3D" id="1.10.10.10">
    <property type="entry name" value="Winged helix-like DNA-binding domain superfamily/Winged helix DNA-binding domain"/>
    <property type="match status" value="1"/>
</dbReference>
<dbReference type="SMART" id="SM00347">
    <property type="entry name" value="HTH_MARR"/>
    <property type="match status" value="1"/>
</dbReference>
<dbReference type="InterPro" id="IPR000835">
    <property type="entry name" value="HTH_MarR-typ"/>
</dbReference>
<dbReference type="PROSITE" id="PS50995">
    <property type="entry name" value="HTH_MARR_2"/>
    <property type="match status" value="1"/>
</dbReference>
<evidence type="ECO:0000313" key="6">
    <source>
        <dbReference type="Proteomes" id="UP000231644"/>
    </source>
</evidence>
<dbReference type="STRING" id="517719.SAMN05421762_3236"/>
<gene>
    <name evidence="5" type="ORF">SAMN05421762_3236</name>
</gene>
<dbReference type="InterPro" id="IPR036390">
    <property type="entry name" value="WH_DNA-bd_sf"/>
</dbReference>
<dbReference type="PANTHER" id="PTHR35790:SF4">
    <property type="entry name" value="HTH-TYPE TRANSCRIPTIONAL REGULATOR PCHR"/>
    <property type="match status" value="1"/>
</dbReference>
<name>A0A1I1NYU6_9RHOB</name>
<keyword evidence="1" id="KW-0805">Transcription regulation</keyword>
<dbReference type="InterPro" id="IPR052067">
    <property type="entry name" value="Metal_resp_HTH_trans_reg"/>
</dbReference>
<dbReference type="AlphaFoldDB" id="A0A1I1NYU6"/>
<feature type="domain" description="HTH marR-type" evidence="4">
    <location>
        <begin position="1"/>
        <end position="140"/>
    </location>
</feature>
<protein>
    <submittedName>
        <fullName evidence="5">Transcriptional regulator, MarR family</fullName>
    </submittedName>
</protein>
<dbReference type="PANTHER" id="PTHR35790">
    <property type="entry name" value="HTH-TYPE TRANSCRIPTIONAL REGULATOR PCHR"/>
    <property type="match status" value="1"/>
</dbReference>
<dbReference type="InterPro" id="IPR036388">
    <property type="entry name" value="WH-like_DNA-bd_sf"/>
</dbReference>
<dbReference type="RefSeq" id="WP_093445854.1">
    <property type="nucleotide sequence ID" value="NZ_BAABWI010000002.1"/>
</dbReference>
<proteinExistence type="predicted"/>
<evidence type="ECO:0000256" key="2">
    <source>
        <dbReference type="ARBA" id="ARBA00023125"/>
    </source>
</evidence>
<dbReference type="Proteomes" id="UP000231644">
    <property type="component" value="Unassembled WGS sequence"/>
</dbReference>
<evidence type="ECO:0000256" key="3">
    <source>
        <dbReference type="ARBA" id="ARBA00023163"/>
    </source>
</evidence>
<dbReference type="Pfam" id="PF12802">
    <property type="entry name" value="MarR_2"/>
    <property type="match status" value="1"/>
</dbReference>
<evidence type="ECO:0000259" key="4">
    <source>
        <dbReference type="PROSITE" id="PS50995"/>
    </source>
</evidence>
<keyword evidence="2" id="KW-0238">DNA-binding</keyword>
<dbReference type="PRINTS" id="PR00598">
    <property type="entry name" value="HTHMARR"/>
</dbReference>